<dbReference type="AlphaFoldDB" id="A0A8J3Y584"/>
<dbReference type="InterPro" id="IPR029058">
    <property type="entry name" value="AB_hydrolase_fold"/>
</dbReference>
<keyword evidence="3" id="KW-1185">Reference proteome</keyword>
<dbReference type="Pfam" id="PF12697">
    <property type="entry name" value="Abhydrolase_6"/>
    <property type="match status" value="1"/>
</dbReference>
<dbReference type="GO" id="GO:0003824">
    <property type="term" value="F:catalytic activity"/>
    <property type="evidence" value="ECO:0007669"/>
    <property type="project" value="UniProtKB-ARBA"/>
</dbReference>
<accession>A0A8J3Y584</accession>
<gene>
    <name evidence="2" type="ORF">Sya03_09810</name>
</gene>
<dbReference type="SUPFAM" id="SSF53474">
    <property type="entry name" value="alpha/beta-Hydrolases"/>
    <property type="match status" value="1"/>
</dbReference>
<sequence>MRDFGGDGRPLLLLHGAGGNLAAMTPLARALRARHRVVTVDLRGHGRSGDAAFTWDAAVADLAAVAVHLGLERPAVVGHALGGMLAALWGSRHPDSPGVVSLDGTPPPMRTEQLPGLASAAEELVRLHDRFGVRSPGVVPTGEVPALVDQRRAAARDAGLPEKTAAEALRRNLVTVGGETAIRPSPEITEQLWRAVSTFDPYPVYAATTCPLLLVQATRDRPDQEPFAGLYAAYRQWVDAQVERAAKRAPRMRAVRLADATHDMTDEHPAVLADLIGTFLTAR</sequence>
<proteinExistence type="predicted"/>
<name>A0A8J3Y584_9ACTN</name>
<dbReference type="EMBL" id="BOOY01000005">
    <property type="protein sequence ID" value="GIJ01629.1"/>
    <property type="molecule type" value="Genomic_DNA"/>
</dbReference>
<dbReference type="InterPro" id="IPR050266">
    <property type="entry name" value="AB_hydrolase_sf"/>
</dbReference>
<evidence type="ECO:0000313" key="3">
    <source>
        <dbReference type="Proteomes" id="UP000652013"/>
    </source>
</evidence>
<organism evidence="2 3">
    <name type="scientific">Spirilliplanes yamanashiensis</name>
    <dbReference type="NCBI Taxonomy" id="42233"/>
    <lineage>
        <taxon>Bacteria</taxon>
        <taxon>Bacillati</taxon>
        <taxon>Actinomycetota</taxon>
        <taxon>Actinomycetes</taxon>
        <taxon>Micromonosporales</taxon>
        <taxon>Micromonosporaceae</taxon>
        <taxon>Spirilliplanes</taxon>
    </lineage>
</organism>
<feature type="domain" description="AB hydrolase-1" evidence="1">
    <location>
        <begin position="11"/>
        <end position="274"/>
    </location>
</feature>
<comment type="caution">
    <text evidence="2">The sequence shown here is derived from an EMBL/GenBank/DDBJ whole genome shotgun (WGS) entry which is preliminary data.</text>
</comment>
<dbReference type="Proteomes" id="UP000652013">
    <property type="component" value="Unassembled WGS sequence"/>
</dbReference>
<dbReference type="PANTHER" id="PTHR43798">
    <property type="entry name" value="MONOACYLGLYCEROL LIPASE"/>
    <property type="match status" value="1"/>
</dbReference>
<dbReference type="InterPro" id="IPR000073">
    <property type="entry name" value="AB_hydrolase_1"/>
</dbReference>
<dbReference type="GO" id="GO:0016020">
    <property type="term" value="C:membrane"/>
    <property type="evidence" value="ECO:0007669"/>
    <property type="project" value="TreeGrafter"/>
</dbReference>
<dbReference type="PANTHER" id="PTHR43798:SF27">
    <property type="entry name" value="HYDROLASE ALPHA_BETA HYDROLASE FOLD FAMILY"/>
    <property type="match status" value="1"/>
</dbReference>
<protein>
    <recommendedName>
        <fullName evidence="1">AB hydrolase-1 domain-containing protein</fullName>
    </recommendedName>
</protein>
<reference evidence="2" key="1">
    <citation type="submission" date="2021-01" db="EMBL/GenBank/DDBJ databases">
        <title>Whole genome shotgun sequence of Spirilliplanes yamanashiensis NBRC 15828.</title>
        <authorList>
            <person name="Komaki H."/>
            <person name="Tamura T."/>
        </authorList>
    </citation>
    <scope>NUCLEOTIDE SEQUENCE</scope>
    <source>
        <strain evidence="2">NBRC 15828</strain>
    </source>
</reference>
<dbReference type="Gene3D" id="3.40.50.1820">
    <property type="entry name" value="alpha/beta hydrolase"/>
    <property type="match status" value="1"/>
</dbReference>
<evidence type="ECO:0000259" key="1">
    <source>
        <dbReference type="Pfam" id="PF12697"/>
    </source>
</evidence>
<evidence type="ECO:0000313" key="2">
    <source>
        <dbReference type="EMBL" id="GIJ01629.1"/>
    </source>
</evidence>